<evidence type="ECO:0000256" key="1">
    <source>
        <dbReference type="SAM" id="MobiDB-lite"/>
    </source>
</evidence>
<dbReference type="Proteomes" id="UP000659223">
    <property type="component" value="Unassembled WGS sequence"/>
</dbReference>
<feature type="compositionally biased region" description="Low complexity" evidence="1">
    <location>
        <begin position="33"/>
        <end position="42"/>
    </location>
</feature>
<keyword evidence="3" id="KW-1185">Reference proteome</keyword>
<sequence length="103" mass="10672">MPAAPTTAAATTPMAIFAPLCMCQPPPSPPGRRAPQAQASPRFNHPIKTSASALYGKGGAREGEMAGTGPSGQVMPRRTGSTQIHESNHIRFRHASIGIACPV</sequence>
<gene>
    <name evidence="2" type="ORF">GCM10010324_23770</name>
</gene>
<dbReference type="EMBL" id="BMUT01000004">
    <property type="protein sequence ID" value="GGX77501.1"/>
    <property type="molecule type" value="Genomic_DNA"/>
</dbReference>
<comment type="caution">
    <text evidence="2">The sequence shown here is derived from an EMBL/GenBank/DDBJ whole genome shotgun (WGS) entry which is preliminary data.</text>
</comment>
<reference evidence="3" key="1">
    <citation type="journal article" date="2019" name="Int. J. Syst. Evol. Microbiol.">
        <title>The Global Catalogue of Microorganisms (GCM) 10K type strain sequencing project: providing services to taxonomists for standard genome sequencing and annotation.</title>
        <authorList>
            <consortium name="The Broad Institute Genomics Platform"/>
            <consortium name="The Broad Institute Genome Sequencing Center for Infectious Disease"/>
            <person name="Wu L."/>
            <person name="Ma J."/>
        </authorList>
    </citation>
    <scope>NUCLEOTIDE SEQUENCE [LARGE SCALE GENOMIC DNA]</scope>
    <source>
        <strain evidence="3">JCM 4586</strain>
    </source>
</reference>
<evidence type="ECO:0000313" key="3">
    <source>
        <dbReference type="Proteomes" id="UP000659223"/>
    </source>
</evidence>
<name>A0ABQ2YAJ5_9ACTN</name>
<feature type="region of interest" description="Disordered" evidence="1">
    <location>
        <begin position="25"/>
        <end position="83"/>
    </location>
</feature>
<evidence type="ECO:0000313" key="2">
    <source>
        <dbReference type="EMBL" id="GGX77501.1"/>
    </source>
</evidence>
<protein>
    <submittedName>
        <fullName evidence="2">Uncharacterized protein</fullName>
    </submittedName>
</protein>
<accession>A0ABQ2YAJ5</accession>
<proteinExistence type="predicted"/>
<organism evidence="2 3">
    <name type="scientific">Streptomyces hiroshimensis</name>
    <dbReference type="NCBI Taxonomy" id="66424"/>
    <lineage>
        <taxon>Bacteria</taxon>
        <taxon>Bacillati</taxon>
        <taxon>Actinomycetota</taxon>
        <taxon>Actinomycetes</taxon>
        <taxon>Kitasatosporales</taxon>
        <taxon>Streptomycetaceae</taxon>
        <taxon>Streptomyces</taxon>
    </lineage>
</organism>